<dbReference type="Proteomes" id="UP000673394">
    <property type="component" value="Unassembled WGS sequence"/>
</dbReference>
<comment type="subcellular location">
    <subcellularLocation>
        <location evidence="1">Endomembrane system</location>
        <topology evidence="1">Multi-pass membrane protein</topology>
    </subcellularLocation>
</comment>
<proteinExistence type="predicted"/>
<keyword evidence="4" id="KW-0472">Membrane</keyword>
<evidence type="ECO:0000256" key="1">
    <source>
        <dbReference type="ARBA" id="ARBA00004127"/>
    </source>
</evidence>
<keyword evidence="3" id="KW-1133">Transmembrane helix</keyword>
<accession>A0ABS5CK62</accession>
<organism evidence="6 7">
    <name type="scientific">Paenibacillus lignilyticus</name>
    <dbReference type="NCBI Taxonomy" id="1172615"/>
    <lineage>
        <taxon>Bacteria</taxon>
        <taxon>Bacillati</taxon>
        <taxon>Bacillota</taxon>
        <taxon>Bacilli</taxon>
        <taxon>Bacillales</taxon>
        <taxon>Paenibacillaceae</taxon>
        <taxon>Paenibacillus</taxon>
    </lineage>
</organism>
<protein>
    <submittedName>
        <fullName evidence="6">DUF1232 domain-containing protein</fullName>
    </submittedName>
</protein>
<reference evidence="6 7" key="1">
    <citation type="submission" date="2021-04" db="EMBL/GenBank/DDBJ databases">
        <title>Paenibacillus sp. DLE-14 whole genome sequence.</title>
        <authorList>
            <person name="Ham Y.J."/>
        </authorList>
    </citation>
    <scope>NUCLEOTIDE SEQUENCE [LARGE SCALE GENOMIC DNA]</scope>
    <source>
        <strain evidence="6 7">DLE-14</strain>
    </source>
</reference>
<dbReference type="PIRSF" id="PIRSF031804">
    <property type="entry name" value="UCP031804"/>
    <property type="match status" value="1"/>
</dbReference>
<dbReference type="EMBL" id="JAGKSP010000016">
    <property type="protein sequence ID" value="MBP3966217.1"/>
    <property type="molecule type" value="Genomic_DNA"/>
</dbReference>
<dbReference type="InterPro" id="IPR016983">
    <property type="entry name" value="UCP031804"/>
</dbReference>
<evidence type="ECO:0000256" key="3">
    <source>
        <dbReference type="ARBA" id="ARBA00022989"/>
    </source>
</evidence>
<evidence type="ECO:0000313" key="6">
    <source>
        <dbReference type="EMBL" id="MBP3966217.1"/>
    </source>
</evidence>
<comment type="caution">
    <text evidence="6">The sequence shown here is derived from an EMBL/GenBank/DDBJ whole genome shotgun (WGS) entry which is preliminary data.</text>
</comment>
<keyword evidence="7" id="KW-1185">Reference proteome</keyword>
<dbReference type="InterPro" id="IPR010652">
    <property type="entry name" value="DUF1232"/>
</dbReference>
<sequence>MYYCAMDPATPTAAKVTAISALAYFILPIDVIPDFIPVAGFADDGTAVFIAYKAITIHITEEHRAKAAQFFAE</sequence>
<evidence type="ECO:0000313" key="7">
    <source>
        <dbReference type="Proteomes" id="UP000673394"/>
    </source>
</evidence>
<evidence type="ECO:0000259" key="5">
    <source>
        <dbReference type="Pfam" id="PF06803"/>
    </source>
</evidence>
<dbReference type="Pfam" id="PF06803">
    <property type="entry name" value="DUF1232"/>
    <property type="match status" value="1"/>
</dbReference>
<keyword evidence="2" id="KW-0812">Transmembrane</keyword>
<name>A0ABS5CK62_9BACL</name>
<gene>
    <name evidence="6" type="ORF">I8J30_26280</name>
</gene>
<feature type="domain" description="DUF1232" evidence="5">
    <location>
        <begin position="14"/>
        <end position="49"/>
    </location>
</feature>
<evidence type="ECO:0000256" key="2">
    <source>
        <dbReference type="ARBA" id="ARBA00022692"/>
    </source>
</evidence>
<evidence type="ECO:0000256" key="4">
    <source>
        <dbReference type="ARBA" id="ARBA00023136"/>
    </source>
</evidence>